<dbReference type="SUPFAM" id="SSF51197">
    <property type="entry name" value="Clavaminate synthase-like"/>
    <property type="match status" value="1"/>
</dbReference>
<reference evidence="2 3" key="1">
    <citation type="submission" date="2024-01" db="EMBL/GenBank/DDBJ databases">
        <authorList>
            <person name="Waweru B."/>
        </authorList>
    </citation>
    <scope>NUCLEOTIDE SEQUENCE [LARGE SCALE GENOMIC DNA]</scope>
</reference>
<organism evidence="2 3">
    <name type="scientific">Dovyalis caffra</name>
    <dbReference type="NCBI Taxonomy" id="77055"/>
    <lineage>
        <taxon>Eukaryota</taxon>
        <taxon>Viridiplantae</taxon>
        <taxon>Streptophyta</taxon>
        <taxon>Embryophyta</taxon>
        <taxon>Tracheophyta</taxon>
        <taxon>Spermatophyta</taxon>
        <taxon>Magnoliopsida</taxon>
        <taxon>eudicotyledons</taxon>
        <taxon>Gunneridae</taxon>
        <taxon>Pentapetalae</taxon>
        <taxon>rosids</taxon>
        <taxon>fabids</taxon>
        <taxon>Malpighiales</taxon>
        <taxon>Salicaceae</taxon>
        <taxon>Flacourtieae</taxon>
        <taxon>Dovyalis</taxon>
    </lineage>
</organism>
<evidence type="ECO:0000313" key="3">
    <source>
        <dbReference type="Proteomes" id="UP001314170"/>
    </source>
</evidence>
<keyword evidence="3" id="KW-1185">Reference proteome</keyword>
<sequence>MINLGDQLKVITNGKYKSVMHRVIAQIDGTRSTRRVLEKTMVDQQLDDEM</sequence>
<evidence type="ECO:0000313" key="2">
    <source>
        <dbReference type="EMBL" id="CAK7328988.1"/>
    </source>
</evidence>
<feature type="domain" description="Isopenicillin N synthase-like Fe(2+) 2OG dioxygenase" evidence="1">
    <location>
        <begin position="2"/>
        <end position="31"/>
    </location>
</feature>
<accession>A0AAV1R6D7</accession>
<dbReference type="InterPro" id="IPR027443">
    <property type="entry name" value="IPNS-like_sf"/>
</dbReference>
<dbReference type="AlphaFoldDB" id="A0AAV1R6D7"/>
<dbReference type="EMBL" id="CAWUPB010000905">
    <property type="protein sequence ID" value="CAK7328988.1"/>
    <property type="molecule type" value="Genomic_DNA"/>
</dbReference>
<evidence type="ECO:0000259" key="1">
    <source>
        <dbReference type="Pfam" id="PF03171"/>
    </source>
</evidence>
<protein>
    <recommendedName>
        <fullName evidence="1">Isopenicillin N synthase-like Fe(2+) 2OG dioxygenase domain-containing protein</fullName>
    </recommendedName>
</protein>
<name>A0AAV1R6D7_9ROSI</name>
<dbReference type="Proteomes" id="UP001314170">
    <property type="component" value="Unassembled WGS sequence"/>
</dbReference>
<dbReference type="Pfam" id="PF03171">
    <property type="entry name" value="2OG-FeII_Oxy"/>
    <property type="match status" value="1"/>
</dbReference>
<proteinExistence type="predicted"/>
<dbReference type="InterPro" id="IPR044861">
    <property type="entry name" value="IPNS-like_FE2OG_OXY"/>
</dbReference>
<comment type="caution">
    <text evidence="2">The sequence shown here is derived from an EMBL/GenBank/DDBJ whole genome shotgun (WGS) entry which is preliminary data.</text>
</comment>
<dbReference type="Gene3D" id="2.60.120.330">
    <property type="entry name" value="B-lactam Antibiotic, Isopenicillin N Synthase, Chain"/>
    <property type="match status" value="1"/>
</dbReference>
<gene>
    <name evidence="2" type="ORF">DCAF_LOCUS6735</name>
</gene>